<name>A0ABS8VD79_DATST</name>
<accession>A0ABS8VD79</accession>
<organism evidence="1 2">
    <name type="scientific">Datura stramonium</name>
    <name type="common">Jimsonweed</name>
    <name type="synonym">Common thornapple</name>
    <dbReference type="NCBI Taxonomy" id="4076"/>
    <lineage>
        <taxon>Eukaryota</taxon>
        <taxon>Viridiplantae</taxon>
        <taxon>Streptophyta</taxon>
        <taxon>Embryophyta</taxon>
        <taxon>Tracheophyta</taxon>
        <taxon>Spermatophyta</taxon>
        <taxon>Magnoliopsida</taxon>
        <taxon>eudicotyledons</taxon>
        <taxon>Gunneridae</taxon>
        <taxon>Pentapetalae</taxon>
        <taxon>asterids</taxon>
        <taxon>lamiids</taxon>
        <taxon>Solanales</taxon>
        <taxon>Solanaceae</taxon>
        <taxon>Solanoideae</taxon>
        <taxon>Datureae</taxon>
        <taxon>Datura</taxon>
    </lineage>
</organism>
<dbReference type="Proteomes" id="UP000823775">
    <property type="component" value="Unassembled WGS sequence"/>
</dbReference>
<evidence type="ECO:0000313" key="1">
    <source>
        <dbReference type="EMBL" id="MCD9644736.1"/>
    </source>
</evidence>
<reference evidence="1 2" key="1">
    <citation type="journal article" date="2021" name="BMC Genomics">
        <title>Datura genome reveals duplications of psychoactive alkaloid biosynthetic genes and high mutation rate following tissue culture.</title>
        <authorList>
            <person name="Rajewski A."/>
            <person name="Carter-House D."/>
            <person name="Stajich J."/>
            <person name="Litt A."/>
        </authorList>
    </citation>
    <scope>NUCLEOTIDE SEQUENCE [LARGE SCALE GENOMIC DNA]</scope>
    <source>
        <strain evidence="1">AR-01</strain>
    </source>
</reference>
<protein>
    <submittedName>
        <fullName evidence="1">Uncharacterized protein</fullName>
    </submittedName>
</protein>
<comment type="caution">
    <text evidence="1">The sequence shown here is derived from an EMBL/GenBank/DDBJ whole genome shotgun (WGS) entry which is preliminary data.</text>
</comment>
<feature type="non-terminal residue" evidence="1">
    <location>
        <position position="1"/>
    </location>
</feature>
<proteinExistence type="predicted"/>
<evidence type="ECO:0000313" key="2">
    <source>
        <dbReference type="Proteomes" id="UP000823775"/>
    </source>
</evidence>
<gene>
    <name evidence="1" type="ORF">HAX54_033158</name>
</gene>
<dbReference type="EMBL" id="JACEIK010004236">
    <property type="protein sequence ID" value="MCD9644736.1"/>
    <property type="molecule type" value="Genomic_DNA"/>
</dbReference>
<sequence>RSLNGAVRRCATDGSVFIGERRRKDEENGGSLKKTKRGRWRCLAAVAAVRGERRGTTAGGGLLMLISQWLVVTGYKEESGEGRMAKRRREVLYSLVSIVEDHRSKGRERVAVAAVSKSENESFLMVWVFGIGKK</sequence>
<keyword evidence="2" id="KW-1185">Reference proteome</keyword>